<dbReference type="RefSeq" id="WP_003551543.1">
    <property type="nucleotide sequence ID" value="NZ_CABKOL010000106.1"/>
</dbReference>
<dbReference type="InterPro" id="IPR016188">
    <property type="entry name" value="PurM-like_N"/>
</dbReference>
<dbReference type="SMR" id="A0A6P1E589"/>
<feature type="domain" description="PurM-like N-terminal" evidence="1">
    <location>
        <begin position="12"/>
        <end position="120"/>
    </location>
</feature>
<dbReference type="Proteomes" id="UP000465035">
    <property type="component" value="Chromosome"/>
</dbReference>
<sequence length="242" mass="26274">MKFRDLTIKPISDKTALVIACDVSAGIGEKPDDLVHVTADVTAAFALRVPLMELLCFGATPISVVDTVGNEMTPTGENMIAGLKQELKRAGLSDISLNGSTEDNMPTRTTSIGVTVIGIATRRVDDLFQKQPMVIYQLGRPLVGDAVKQHFSDLFSYNLINELRSDSAVIDMLPVGSKGIAFEINQLAKTHQLKVVDGSVMETEEMVKSAGPATVALIGVKPEKRRVFERHFPQVSYLMSLT</sequence>
<reference evidence="2 3" key="1">
    <citation type="submission" date="2019-12" db="EMBL/GenBank/DDBJ databases">
        <title>Lactobacillus hilgardii FLUB.</title>
        <authorList>
            <person name="Gustaw K."/>
        </authorList>
    </citation>
    <scope>NUCLEOTIDE SEQUENCE [LARGE SCALE GENOMIC DNA]</scope>
    <source>
        <strain evidence="2 3">FLUB</strain>
    </source>
</reference>
<dbReference type="Pfam" id="PF00586">
    <property type="entry name" value="AIRS"/>
    <property type="match status" value="1"/>
</dbReference>
<evidence type="ECO:0000313" key="2">
    <source>
        <dbReference type="EMBL" id="QHB50952.1"/>
    </source>
</evidence>
<accession>A0A6P1E589</accession>
<gene>
    <name evidence="2" type="ORF">GQR93_01290</name>
</gene>
<dbReference type="EMBL" id="CP047121">
    <property type="protein sequence ID" value="QHB50952.1"/>
    <property type="molecule type" value="Genomic_DNA"/>
</dbReference>
<proteinExistence type="predicted"/>
<dbReference type="AlphaFoldDB" id="A0A6P1E589"/>
<organism evidence="2 3">
    <name type="scientific">Lentilactobacillus hilgardii</name>
    <name type="common">Lactobacillus hilgardii</name>
    <dbReference type="NCBI Taxonomy" id="1588"/>
    <lineage>
        <taxon>Bacteria</taxon>
        <taxon>Bacillati</taxon>
        <taxon>Bacillota</taxon>
        <taxon>Bacilli</taxon>
        <taxon>Lactobacillales</taxon>
        <taxon>Lactobacillaceae</taxon>
        <taxon>Lentilactobacillus</taxon>
    </lineage>
</organism>
<dbReference type="GeneID" id="69056986"/>
<evidence type="ECO:0000259" key="1">
    <source>
        <dbReference type="Pfam" id="PF00586"/>
    </source>
</evidence>
<protein>
    <recommendedName>
        <fullName evidence="1">PurM-like N-terminal domain-containing protein</fullName>
    </recommendedName>
</protein>
<name>A0A6P1E589_LENHI</name>
<evidence type="ECO:0000313" key="3">
    <source>
        <dbReference type="Proteomes" id="UP000465035"/>
    </source>
</evidence>